<evidence type="ECO:0000313" key="5">
    <source>
        <dbReference type="Proteomes" id="UP000266118"/>
    </source>
</evidence>
<protein>
    <recommendedName>
        <fullName evidence="3">IPT/TIG domain-containing protein</fullName>
    </recommendedName>
</protein>
<organism evidence="4 5">
    <name type="scientific">Arachidicoccus soli</name>
    <dbReference type="NCBI Taxonomy" id="2341117"/>
    <lineage>
        <taxon>Bacteria</taxon>
        <taxon>Pseudomonadati</taxon>
        <taxon>Bacteroidota</taxon>
        <taxon>Chitinophagia</taxon>
        <taxon>Chitinophagales</taxon>
        <taxon>Chitinophagaceae</taxon>
        <taxon>Arachidicoccus</taxon>
    </lineage>
</organism>
<dbReference type="AlphaFoldDB" id="A0A386HQC5"/>
<dbReference type="SUPFAM" id="SSF81296">
    <property type="entry name" value="E set domains"/>
    <property type="match status" value="1"/>
</dbReference>
<dbReference type="KEGG" id="ark:D6B99_10450"/>
<dbReference type="Pfam" id="PF01833">
    <property type="entry name" value="TIG"/>
    <property type="match status" value="1"/>
</dbReference>
<feature type="chain" id="PRO_5017323028" description="IPT/TIG domain-containing protein" evidence="2">
    <location>
        <begin position="26"/>
        <end position="472"/>
    </location>
</feature>
<dbReference type="OrthoDB" id="791543at2"/>
<dbReference type="InterPro" id="IPR011042">
    <property type="entry name" value="6-blade_b-propeller_TolB-like"/>
</dbReference>
<dbReference type="PANTHER" id="PTHR13833:SF71">
    <property type="entry name" value="NHL DOMAIN-CONTAINING PROTEIN"/>
    <property type="match status" value="1"/>
</dbReference>
<dbReference type="SUPFAM" id="SSF75011">
    <property type="entry name" value="3-carboxy-cis,cis-mucoante lactonizing enzyme"/>
    <property type="match status" value="1"/>
</dbReference>
<dbReference type="Gene3D" id="2.120.10.30">
    <property type="entry name" value="TolB, C-terminal domain"/>
    <property type="match status" value="1"/>
</dbReference>
<gene>
    <name evidence="4" type="ORF">D6B99_10450</name>
</gene>
<sequence>MNCIKKMQIVNLCILLLLLSTCIISCKKGSGNSTGSGAYNPSEAVTVTDFFPKTGGGGQQLVIYGKNFGNDKSIVSVKIGNKDATVINVHNGGIYCIVPNRAYTGEVEVNVGVDSTQQMVMASDTFGYQRRMVVTTLAGKKDERGNYDVKDGTFADCGGFNNPTWLIFDPANPNLLYMGQDGGDVRLLNFTDSTVTTPITRGMGGWSRIRTIAFTKDKNHMIIANDQGDVNGISTSISSRANGFRDPQVLTSYKQCNGASVHPVNGELYFNSYEKGQFYRFDLNSYFENHNLGIKDYQELFKIQDNNWEFQIDIAPTGDYAYIVVINQNYILRTDYDWTNKTFTQPYVVCGEPRAGGDWVDGVGTQARLSNPYQGVFVRNPDYAGKKDEYDFYFAEQGNHDIRILTPEGKVTTFAGRGSSSIDPNPYGYIDGALRTEARFNQPKGLAYDSVSHVFYVGDCENHCIRKISLEN</sequence>
<keyword evidence="2" id="KW-0732">Signal</keyword>
<dbReference type="EMBL" id="CP032489">
    <property type="protein sequence ID" value="AYD47973.1"/>
    <property type="molecule type" value="Genomic_DNA"/>
</dbReference>
<keyword evidence="5" id="KW-1185">Reference proteome</keyword>
<reference evidence="4 5" key="1">
    <citation type="submission" date="2018-09" db="EMBL/GenBank/DDBJ databases">
        <title>Arachidicoccus sp. nov., a bacterium isolated from soil.</title>
        <authorList>
            <person name="Weon H.-Y."/>
            <person name="Kwon S.-W."/>
            <person name="Lee S.A."/>
        </authorList>
    </citation>
    <scope>NUCLEOTIDE SEQUENCE [LARGE SCALE GENOMIC DNA]</scope>
    <source>
        <strain evidence="4 5">KIS59-12</strain>
    </source>
</reference>
<dbReference type="CDD" id="cd00603">
    <property type="entry name" value="IPT_PCSR"/>
    <property type="match status" value="1"/>
</dbReference>
<evidence type="ECO:0000256" key="1">
    <source>
        <dbReference type="ARBA" id="ARBA00022737"/>
    </source>
</evidence>
<evidence type="ECO:0000259" key="3">
    <source>
        <dbReference type="Pfam" id="PF01833"/>
    </source>
</evidence>
<dbReference type="InterPro" id="IPR013783">
    <property type="entry name" value="Ig-like_fold"/>
</dbReference>
<dbReference type="Gene3D" id="2.60.40.10">
    <property type="entry name" value="Immunoglobulins"/>
    <property type="match status" value="1"/>
</dbReference>
<feature type="domain" description="IPT/TIG" evidence="3">
    <location>
        <begin position="46"/>
        <end position="128"/>
    </location>
</feature>
<dbReference type="InterPro" id="IPR001258">
    <property type="entry name" value="NHL_repeat"/>
</dbReference>
<keyword evidence="1" id="KW-0677">Repeat</keyword>
<dbReference type="InterPro" id="IPR002909">
    <property type="entry name" value="IPT_dom"/>
</dbReference>
<accession>A0A386HQC5</accession>
<proteinExistence type="predicted"/>
<dbReference type="Proteomes" id="UP000266118">
    <property type="component" value="Chromosome"/>
</dbReference>
<name>A0A386HQC5_9BACT</name>
<evidence type="ECO:0000256" key="2">
    <source>
        <dbReference type="SAM" id="SignalP"/>
    </source>
</evidence>
<evidence type="ECO:0000313" key="4">
    <source>
        <dbReference type="EMBL" id="AYD47973.1"/>
    </source>
</evidence>
<feature type="signal peptide" evidence="2">
    <location>
        <begin position="1"/>
        <end position="25"/>
    </location>
</feature>
<dbReference type="PANTHER" id="PTHR13833">
    <property type="match status" value="1"/>
</dbReference>
<dbReference type="Pfam" id="PF01436">
    <property type="entry name" value="NHL"/>
    <property type="match status" value="1"/>
</dbReference>
<dbReference type="InterPro" id="IPR014756">
    <property type="entry name" value="Ig_E-set"/>
</dbReference>